<accession>A0ABM9W1Q7</accession>
<dbReference type="Proteomes" id="UP000245702">
    <property type="component" value="Unassembled WGS sequence"/>
</dbReference>
<reference evidence="2 3" key="1">
    <citation type="submission" date="2016-01" db="EMBL/GenBank/DDBJ databases">
        <authorList>
            <person name="Brown R."/>
        </authorList>
    </citation>
    <scope>NUCLEOTIDE SEQUENCE [LARGE SCALE GENOMIC DNA]</scope>
    <source>
        <strain evidence="2">Sporomusa sphaeroides DSM 2875</strain>
    </source>
</reference>
<dbReference type="EMBL" id="FCOW01000005">
    <property type="protein sequence ID" value="CVK18767.1"/>
    <property type="molecule type" value="Genomic_DNA"/>
</dbReference>
<gene>
    <name evidence="2" type="ORF">SSPH_01411</name>
</gene>
<comment type="caution">
    <text evidence="2">The sequence shown here is derived from an EMBL/GenBank/DDBJ whole genome shotgun (WGS) entry which is preliminary data.</text>
</comment>
<evidence type="ECO:0000256" key="1">
    <source>
        <dbReference type="SAM" id="Coils"/>
    </source>
</evidence>
<sequence>MEELLNQILDGQKQITQRLDKMDARLDRIESDMASERQQIEISQIVHALKHNSEEVNAQLHSLGHNLNVLTGEITSVKETTSLLDSKFDVLNNRLFQQEAELNRYIRAVK</sequence>
<evidence type="ECO:0008006" key="4">
    <source>
        <dbReference type="Google" id="ProtNLM"/>
    </source>
</evidence>
<keyword evidence="1" id="KW-0175">Coiled coil</keyword>
<evidence type="ECO:0000313" key="3">
    <source>
        <dbReference type="Proteomes" id="UP000245702"/>
    </source>
</evidence>
<proteinExistence type="predicted"/>
<organism evidence="2 3">
    <name type="scientific">Sporomusa sphaeroides DSM 2875</name>
    <dbReference type="NCBI Taxonomy" id="1337886"/>
    <lineage>
        <taxon>Bacteria</taxon>
        <taxon>Bacillati</taxon>
        <taxon>Bacillota</taxon>
        <taxon>Negativicutes</taxon>
        <taxon>Selenomonadales</taxon>
        <taxon>Sporomusaceae</taxon>
        <taxon>Sporomusa</taxon>
    </lineage>
</organism>
<dbReference type="RefSeq" id="WP_075752617.1">
    <property type="nucleotide sequence ID" value="NZ_CP146991.1"/>
</dbReference>
<protein>
    <recommendedName>
        <fullName evidence="4">Chromosome partition protein Smc</fullName>
    </recommendedName>
</protein>
<name>A0ABM9W1Q7_9FIRM</name>
<evidence type="ECO:0000313" key="2">
    <source>
        <dbReference type="EMBL" id="CVK18767.1"/>
    </source>
</evidence>
<feature type="coiled-coil region" evidence="1">
    <location>
        <begin position="12"/>
        <end position="39"/>
    </location>
</feature>
<keyword evidence="3" id="KW-1185">Reference proteome</keyword>